<dbReference type="SUPFAM" id="SSF52833">
    <property type="entry name" value="Thioredoxin-like"/>
    <property type="match status" value="1"/>
</dbReference>
<dbReference type="InterPro" id="IPR005955">
    <property type="entry name" value="GST_Zeta"/>
</dbReference>
<dbReference type="SFLD" id="SFLDS00019">
    <property type="entry name" value="Glutathione_Transferase_(cytos"/>
    <property type="match status" value="1"/>
</dbReference>
<protein>
    <submittedName>
        <fullName evidence="4">Maleylacetoacetate isomerase</fullName>
        <ecNumber evidence="4">5.2.1.2</ecNumber>
    </submittedName>
</protein>
<dbReference type="InterPro" id="IPR004045">
    <property type="entry name" value="Glutathione_S-Trfase_N"/>
</dbReference>
<evidence type="ECO:0000313" key="4">
    <source>
        <dbReference type="EMBL" id="MDR6842906.1"/>
    </source>
</evidence>
<dbReference type="GO" id="GO:0016034">
    <property type="term" value="F:maleylacetoacetate isomerase activity"/>
    <property type="evidence" value="ECO:0007669"/>
    <property type="project" value="UniProtKB-EC"/>
</dbReference>
<dbReference type="SUPFAM" id="SSF47616">
    <property type="entry name" value="GST C-terminal domain-like"/>
    <property type="match status" value="1"/>
</dbReference>
<dbReference type="NCBIfam" id="TIGR01262">
    <property type="entry name" value="maiA"/>
    <property type="match status" value="1"/>
</dbReference>
<dbReference type="Gene3D" id="3.40.30.10">
    <property type="entry name" value="Glutaredoxin"/>
    <property type="match status" value="1"/>
</dbReference>
<dbReference type="EC" id="5.2.1.2" evidence="4"/>
<dbReference type="CDD" id="cd03042">
    <property type="entry name" value="GST_N_Zeta"/>
    <property type="match status" value="1"/>
</dbReference>
<name>A0ABU1RVV1_9GAMM</name>
<dbReference type="Gene3D" id="1.20.1050.10">
    <property type="match status" value="1"/>
</dbReference>
<proteinExistence type="inferred from homology"/>
<dbReference type="SFLD" id="SFLDG00358">
    <property type="entry name" value="Main_(cytGST)"/>
    <property type="match status" value="1"/>
</dbReference>
<dbReference type="InterPro" id="IPR036282">
    <property type="entry name" value="Glutathione-S-Trfase_C_sf"/>
</dbReference>
<organism evidence="4 5">
    <name type="scientific">Pseudoxanthomonas sacheonensis</name>
    <dbReference type="NCBI Taxonomy" id="443615"/>
    <lineage>
        <taxon>Bacteria</taxon>
        <taxon>Pseudomonadati</taxon>
        <taxon>Pseudomonadota</taxon>
        <taxon>Gammaproteobacteria</taxon>
        <taxon>Lysobacterales</taxon>
        <taxon>Lysobacteraceae</taxon>
        <taxon>Pseudoxanthomonas</taxon>
    </lineage>
</organism>
<dbReference type="Proteomes" id="UP001254759">
    <property type="component" value="Unassembled WGS sequence"/>
</dbReference>
<comment type="caution">
    <text evidence="4">The sequence shown here is derived from an EMBL/GenBank/DDBJ whole genome shotgun (WGS) entry which is preliminary data.</text>
</comment>
<dbReference type="PANTHER" id="PTHR42673">
    <property type="entry name" value="MALEYLACETOACETATE ISOMERASE"/>
    <property type="match status" value="1"/>
</dbReference>
<evidence type="ECO:0000256" key="1">
    <source>
        <dbReference type="ARBA" id="ARBA00010007"/>
    </source>
</evidence>
<dbReference type="InterPro" id="IPR040079">
    <property type="entry name" value="Glutathione_S-Trfase"/>
</dbReference>
<feature type="domain" description="GST N-terminal" evidence="2">
    <location>
        <begin position="3"/>
        <end position="86"/>
    </location>
</feature>
<dbReference type="InterPro" id="IPR036249">
    <property type="entry name" value="Thioredoxin-like_sf"/>
</dbReference>
<dbReference type="PROSITE" id="PS50405">
    <property type="entry name" value="GST_CTER"/>
    <property type="match status" value="1"/>
</dbReference>
<accession>A0ABU1RVV1</accession>
<reference evidence="4 5" key="1">
    <citation type="submission" date="2023-07" db="EMBL/GenBank/DDBJ databases">
        <title>Sorghum-associated microbial communities from plants grown in Nebraska, USA.</title>
        <authorList>
            <person name="Schachtman D."/>
        </authorList>
    </citation>
    <scope>NUCLEOTIDE SEQUENCE [LARGE SCALE GENOMIC DNA]</scope>
    <source>
        <strain evidence="4 5">BE107</strain>
    </source>
</reference>
<dbReference type="Pfam" id="PF02798">
    <property type="entry name" value="GST_N"/>
    <property type="match status" value="1"/>
</dbReference>
<gene>
    <name evidence="4" type="ORF">J2W94_003211</name>
</gene>
<evidence type="ECO:0000259" key="2">
    <source>
        <dbReference type="PROSITE" id="PS50404"/>
    </source>
</evidence>
<dbReference type="PROSITE" id="PS50404">
    <property type="entry name" value="GST_NTER"/>
    <property type="match status" value="1"/>
</dbReference>
<keyword evidence="4" id="KW-0413">Isomerase</keyword>
<dbReference type="InterPro" id="IPR034333">
    <property type="entry name" value="GST_Zeta_N"/>
</dbReference>
<evidence type="ECO:0000313" key="5">
    <source>
        <dbReference type="Proteomes" id="UP001254759"/>
    </source>
</evidence>
<dbReference type="InterPro" id="IPR034330">
    <property type="entry name" value="GST_Zeta_C"/>
</dbReference>
<keyword evidence="5" id="KW-1185">Reference proteome</keyword>
<dbReference type="RefSeq" id="WP_310095589.1">
    <property type="nucleotide sequence ID" value="NZ_JAVDTT010000004.1"/>
</dbReference>
<evidence type="ECO:0000259" key="3">
    <source>
        <dbReference type="PROSITE" id="PS50405"/>
    </source>
</evidence>
<feature type="domain" description="GST C-terminal" evidence="3">
    <location>
        <begin position="91"/>
        <end position="219"/>
    </location>
</feature>
<sequence length="222" mass="25326">MSEQLRLYSYWRSSAAYRVRIGLNLKGLHYETLPVHLVRDGGEQHQPDYVAMNPQQLVPTLMHGVRVIRQSLAILEYLDEAWPSPRLLPMTARDRARVRSLAQLVACDIHPLNNLRVLRYFEHTWRVPQSERDDWVKHWIAEGFIAMEALLEGDPATGTYCHGQTPGLADCCLIPQVFNARRFGVDMAAFPTIARIEKACLELPAFSEARPDKQPDAQLQAV</sequence>
<dbReference type="CDD" id="cd03191">
    <property type="entry name" value="GST_C_Zeta"/>
    <property type="match status" value="1"/>
</dbReference>
<dbReference type="EMBL" id="JAVDTT010000004">
    <property type="protein sequence ID" value="MDR6842906.1"/>
    <property type="molecule type" value="Genomic_DNA"/>
</dbReference>
<dbReference type="InterPro" id="IPR010987">
    <property type="entry name" value="Glutathione-S-Trfase_C-like"/>
</dbReference>
<comment type="similarity">
    <text evidence="1">Belongs to the GST superfamily. Zeta family.</text>
</comment>
<dbReference type="PANTHER" id="PTHR42673:SF21">
    <property type="entry name" value="GLUTATHIONE S-TRANSFERASE YFCF"/>
    <property type="match status" value="1"/>
</dbReference>